<reference evidence="18 19" key="1">
    <citation type="submission" date="2020-06" db="EMBL/GenBank/DDBJ databases">
        <authorList>
            <person name="Li R."/>
            <person name="Bekaert M."/>
        </authorList>
    </citation>
    <scope>NUCLEOTIDE SEQUENCE [LARGE SCALE GENOMIC DNA]</scope>
    <source>
        <strain evidence="19">wild</strain>
    </source>
</reference>
<dbReference type="PRINTS" id="PR00177">
    <property type="entry name" value="NMDARECEPTOR"/>
</dbReference>
<feature type="domain" description="Ionotropic glutamate receptor L-glutamate and glycine-binding" evidence="17">
    <location>
        <begin position="182"/>
        <end position="240"/>
    </location>
</feature>
<dbReference type="FunFam" id="1.10.287.70:FF:000143">
    <property type="entry name" value="Probable glutamate receptor"/>
    <property type="match status" value="1"/>
</dbReference>
<dbReference type="GO" id="GO:0050906">
    <property type="term" value="P:detection of stimulus involved in sensory perception"/>
    <property type="evidence" value="ECO:0007669"/>
    <property type="project" value="UniProtKB-ARBA"/>
</dbReference>
<dbReference type="AlphaFoldDB" id="A0A6J8BW46"/>
<dbReference type="SUPFAM" id="SSF53850">
    <property type="entry name" value="Periplasmic binding protein-like II"/>
    <property type="match status" value="1"/>
</dbReference>
<evidence type="ECO:0000256" key="15">
    <source>
        <dbReference type="SAM" id="Phobius"/>
    </source>
</evidence>
<protein>
    <submittedName>
        <fullName evidence="18">GRIK3</fullName>
    </submittedName>
</protein>
<feature type="transmembrane region" description="Helical" evidence="15">
    <location>
        <begin position="286"/>
        <end position="312"/>
    </location>
</feature>
<dbReference type="Gene3D" id="1.10.287.70">
    <property type="match status" value="1"/>
</dbReference>
<feature type="binding site" evidence="12">
    <location>
        <position position="249"/>
    </location>
    <ligand>
        <name>L-glutamate</name>
        <dbReference type="ChEBI" id="CHEBI:29985"/>
    </ligand>
</feature>
<feature type="binding site" evidence="12">
    <location>
        <position position="256"/>
    </location>
    <ligand>
        <name>L-glutamate</name>
        <dbReference type="ChEBI" id="CHEBI:29985"/>
    </ligand>
</feature>
<dbReference type="InterPro" id="IPR019594">
    <property type="entry name" value="Glu/Gly-bd"/>
</dbReference>
<evidence type="ECO:0000313" key="18">
    <source>
        <dbReference type="EMBL" id="CAC5387676.1"/>
    </source>
</evidence>
<keyword evidence="5 15" id="KW-1133">Transmembrane helix</keyword>
<evidence type="ECO:0000256" key="5">
    <source>
        <dbReference type="ARBA" id="ARBA00022989"/>
    </source>
</evidence>
<keyword evidence="4 15" id="KW-0812">Transmembrane</keyword>
<feature type="domain" description="Ionotropic glutamate receptor C-terminal" evidence="16">
    <location>
        <begin position="172"/>
        <end position="530"/>
    </location>
</feature>
<name>A0A6J8BW46_MYTCO</name>
<dbReference type="GO" id="GO:0038023">
    <property type="term" value="F:signaling receptor activity"/>
    <property type="evidence" value="ECO:0007669"/>
    <property type="project" value="InterPro"/>
</dbReference>
<evidence type="ECO:0000256" key="12">
    <source>
        <dbReference type="PIRSR" id="PIRSR601508-1"/>
    </source>
</evidence>
<evidence type="ECO:0000256" key="14">
    <source>
        <dbReference type="PIRSR" id="PIRSR601508-3"/>
    </source>
</evidence>
<feature type="site" description="Interaction with the cone snail toxin Con-ikot-ikot" evidence="13">
    <location>
        <position position="421"/>
    </location>
</feature>
<keyword evidence="2" id="KW-0813">Transport</keyword>
<dbReference type="InterPro" id="IPR001320">
    <property type="entry name" value="Iontro_rcpt_C"/>
</dbReference>
<dbReference type="SMART" id="SM00079">
    <property type="entry name" value="PBPe"/>
    <property type="match status" value="1"/>
</dbReference>
<keyword evidence="10" id="KW-1071">Ligand-gated ion channel</keyword>
<evidence type="ECO:0000256" key="11">
    <source>
        <dbReference type="ARBA" id="ARBA00023303"/>
    </source>
</evidence>
<feature type="disulfide bond" evidence="14">
    <location>
        <begin position="479"/>
        <end position="534"/>
    </location>
</feature>
<keyword evidence="6" id="KW-0406">Ion transport</keyword>
<proteinExistence type="predicted"/>
<feature type="transmembrane region" description="Helical" evidence="15">
    <location>
        <begin position="552"/>
        <end position="570"/>
    </location>
</feature>
<keyword evidence="3" id="KW-1003">Cell membrane</keyword>
<dbReference type="Pfam" id="PF00060">
    <property type="entry name" value="Lig_chan"/>
    <property type="match status" value="1"/>
</dbReference>
<keyword evidence="8" id="KW-0675">Receptor</keyword>
<keyword evidence="19" id="KW-1185">Reference proteome</keyword>
<keyword evidence="14" id="KW-1015">Disulfide bond</keyword>
<feature type="binding site" evidence="12">
    <location>
        <position position="467"/>
    </location>
    <ligand>
        <name>L-glutamate</name>
        <dbReference type="ChEBI" id="CHEBI:29985"/>
    </ligand>
</feature>
<evidence type="ECO:0000313" key="19">
    <source>
        <dbReference type="Proteomes" id="UP000507470"/>
    </source>
</evidence>
<dbReference type="Proteomes" id="UP000507470">
    <property type="component" value="Unassembled WGS sequence"/>
</dbReference>
<sequence>MEEITSSDIDHLSDIDSTHSQNIIKFIVLCHLKACEKFLHQPFDFGRKHVWRNSLLHFSRWLVGVYHRDEQNIFEANSNITFDNIAVIHYFNASGNQKLNQTHYSNNKFGWIPIETLMWRESTRRELSKIGYVNLNGSLLLQKDTTIFHNNGSDHLESFIYPNTEFGFNQRKFLMGTLPWAPFVELDEERNQYSGLTIEVIKELSHILNFTYELKAPPDGKWGADKGNKSWNGLLGEIQRRDIDLVAAPLAINSYREQVMDFTHPYYYEHSGIVIKRPPHEHWRKLLNPLTVTVYLYIGISLPVITLFLFLFEKYNPFYRNIAGRKIVRGLHHFSDSFWYMYGALLCQGGEHIAVSSAGRTLLSCWWIFCIVIVATYSGNFVAFLTFPKEKLPFKDIEGLVEQSTYKWGTAGETIYETIFKNSELPERKKLWNGMIGFNQTDPSVFSSDPAEQIRKVEGGNYAYVADKTYIELAISHKCDLSLSPSDIQPILYAFPLPETSPFVKTFSDAIISIVDNGLIQMWKMKTWPKPGPCQQLIGTEAKTIFLIDFQIAFYIVIAGVVLGCLSLLYEHIKLKCGKCMEKRQRKKKENNTNGFRKSTELTDVFYSNSLYDDDDDSPMKLAIRRQVGSSVSKTRKHNINEISVIGVCDDISEK</sequence>
<dbReference type="GO" id="GO:0015276">
    <property type="term" value="F:ligand-gated monoatomic ion channel activity"/>
    <property type="evidence" value="ECO:0007669"/>
    <property type="project" value="InterPro"/>
</dbReference>
<evidence type="ECO:0000256" key="10">
    <source>
        <dbReference type="ARBA" id="ARBA00023286"/>
    </source>
</evidence>
<evidence type="ECO:0000256" key="13">
    <source>
        <dbReference type="PIRSR" id="PIRSR601508-2"/>
    </source>
</evidence>
<dbReference type="PANTHER" id="PTHR42643:SF24">
    <property type="entry name" value="IONOTROPIC RECEPTOR 60A"/>
    <property type="match status" value="1"/>
</dbReference>
<evidence type="ECO:0000259" key="17">
    <source>
        <dbReference type="SMART" id="SM00918"/>
    </source>
</evidence>
<organism evidence="18 19">
    <name type="scientific">Mytilus coruscus</name>
    <name type="common">Sea mussel</name>
    <dbReference type="NCBI Taxonomy" id="42192"/>
    <lineage>
        <taxon>Eukaryota</taxon>
        <taxon>Metazoa</taxon>
        <taxon>Spiralia</taxon>
        <taxon>Lophotrochozoa</taxon>
        <taxon>Mollusca</taxon>
        <taxon>Bivalvia</taxon>
        <taxon>Autobranchia</taxon>
        <taxon>Pteriomorphia</taxon>
        <taxon>Mytilida</taxon>
        <taxon>Mytiloidea</taxon>
        <taxon>Mytilidae</taxon>
        <taxon>Mytilinae</taxon>
        <taxon>Mytilus</taxon>
    </lineage>
</organism>
<dbReference type="Gene3D" id="3.40.190.10">
    <property type="entry name" value="Periplasmic binding protein-like II"/>
    <property type="match status" value="1"/>
</dbReference>
<evidence type="ECO:0000256" key="4">
    <source>
        <dbReference type="ARBA" id="ARBA00022692"/>
    </source>
</evidence>
<evidence type="ECO:0000256" key="7">
    <source>
        <dbReference type="ARBA" id="ARBA00023136"/>
    </source>
</evidence>
<keyword evidence="11" id="KW-0407">Ion channel</keyword>
<accession>A0A6J8BW46</accession>
<keyword evidence="7 15" id="KW-0472">Membrane</keyword>
<dbReference type="InterPro" id="IPR001508">
    <property type="entry name" value="Iono_Glu_rcpt_met"/>
</dbReference>
<dbReference type="OrthoDB" id="5984008at2759"/>
<evidence type="ECO:0000256" key="1">
    <source>
        <dbReference type="ARBA" id="ARBA00004651"/>
    </source>
</evidence>
<evidence type="ECO:0000256" key="3">
    <source>
        <dbReference type="ARBA" id="ARBA00022475"/>
    </source>
</evidence>
<evidence type="ECO:0000256" key="9">
    <source>
        <dbReference type="ARBA" id="ARBA00023180"/>
    </source>
</evidence>
<dbReference type="SMART" id="SM00918">
    <property type="entry name" value="Lig_chan-Glu_bd"/>
    <property type="match status" value="1"/>
</dbReference>
<dbReference type="PANTHER" id="PTHR42643">
    <property type="entry name" value="IONOTROPIC RECEPTOR 20A-RELATED"/>
    <property type="match status" value="1"/>
</dbReference>
<evidence type="ECO:0000256" key="6">
    <source>
        <dbReference type="ARBA" id="ARBA00023065"/>
    </source>
</evidence>
<keyword evidence="9" id="KW-0325">Glycoprotein</keyword>
<evidence type="ECO:0000256" key="2">
    <source>
        <dbReference type="ARBA" id="ARBA00022448"/>
    </source>
</evidence>
<evidence type="ECO:0000256" key="8">
    <source>
        <dbReference type="ARBA" id="ARBA00023170"/>
    </source>
</evidence>
<dbReference type="InterPro" id="IPR052192">
    <property type="entry name" value="Insect_Ionotropic_Sensory_Rcpt"/>
</dbReference>
<comment type="subcellular location">
    <subcellularLocation>
        <location evidence="1">Cell membrane</location>
        <topology evidence="1">Multi-pass membrane protein</topology>
    </subcellularLocation>
</comment>
<feature type="transmembrane region" description="Helical" evidence="15">
    <location>
        <begin position="366"/>
        <end position="387"/>
    </location>
</feature>
<dbReference type="Pfam" id="PF10613">
    <property type="entry name" value="Lig_chan-Glu_bd"/>
    <property type="match status" value="1"/>
</dbReference>
<gene>
    <name evidence="18" type="ORF">MCOR_22975</name>
</gene>
<evidence type="ECO:0000259" key="16">
    <source>
        <dbReference type="SMART" id="SM00079"/>
    </source>
</evidence>
<dbReference type="GO" id="GO:0005886">
    <property type="term" value="C:plasma membrane"/>
    <property type="evidence" value="ECO:0007669"/>
    <property type="project" value="UniProtKB-SubCell"/>
</dbReference>
<dbReference type="EMBL" id="CACVKT020004020">
    <property type="protein sequence ID" value="CAC5387676.1"/>
    <property type="molecule type" value="Genomic_DNA"/>
</dbReference>